<dbReference type="RefSeq" id="WP_381487773.1">
    <property type="nucleotide sequence ID" value="NZ_JBHTIK010000002.1"/>
</dbReference>
<evidence type="ECO:0008006" key="4">
    <source>
        <dbReference type="Google" id="ProtNLM"/>
    </source>
</evidence>
<protein>
    <recommendedName>
        <fullName evidence="4">Permease</fullName>
    </recommendedName>
</protein>
<name>A0ABW3C0K7_SPHXN</name>
<organism evidence="2 3">
    <name type="scientific">Sphingosinicella xenopeptidilytica</name>
    <dbReference type="NCBI Taxonomy" id="364098"/>
    <lineage>
        <taxon>Bacteria</taxon>
        <taxon>Pseudomonadati</taxon>
        <taxon>Pseudomonadota</taxon>
        <taxon>Alphaproteobacteria</taxon>
        <taxon>Sphingomonadales</taxon>
        <taxon>Sphingosinicellaceae</taxon>
        <taxon>Sphingosinicella</taxon>
    </lineage>
</organism>
<keyword evidence="1" id="KW-0812">Transmembrane</keyword>
<dbReference type="Proteomes" id="UP001597124">
    <property type="component" value="Unassembled WGS sequence"/>
</dbReference>
<keyword evidence="1" id="KW-0472">Membrane</keyword>
<gene>
    <name evidence="2" type="ORF">ACFQ00_06315</name>
</gene>
<feature type="transmembrane region" description="Helical" evidence="1">
    <location>
        <begin position="13"/>
        <end position="33"/>
    </location>
</feature>
<proteinExistence type="predicted"/>
<keyword evidence="1" id="KW-1133">Transmembrane helix</keyword>
<feature type="transmembrane region" description="Helical" evidence="1">
    <location>
        <begin position="54"/>
        <end position="74"/>
    </location>
</feature>
<feature type="transmembrane region" description="Helical" evidence="1">
    <location>
        <begin position="166"/>
        <end position="188"/>
    </location>
</feature>
<comment type="caution">
    <text evidence="2">The sequence shown here is derived from an EMBL/GenBank/DDBJ whole genome shotgun (WGS) entry which is preliminary data.</text>
</comment>
<evidence type="ECO:0000313" key="2">
    <source>
        <dbReference type="EMBL" id="MFD0847934.1"/>
    </source>
</evidence>
<accession>A0ABW3C0K7</accession>
<feature type="transmembrane region" description="Helical" evidence="1">
    <location>
        <begin position="103"/>
        <end position="122"/>
    </location>
</feature>
<sequence length="222" mass="24489">MNFMQLIQSLDDLLYELMSWLIFFPLTLWRTITRPLEMMAYAGRELRELPEKQFREALSPPLFLLLALLVSHALELSVNGSTNLILADNRGLARFVDSDTKLLLLRLAIFSIIPLLLATIVARASKSKLSDETLKAPFYEQCYPAAPFALAIGIGTLLLHRGTVSAALGIAIMLAALIAYLAVQIVWFRRQLGCGIFRAGLLAGCAMIGGLLFTLLIGILLI</sequence>
<feature type="transmembrane region" description="Helical" evidence="1">
    <location>
        <begin position="142"/>
        <end position="160"/>
    </location>
</feature>
<evidence type="ECO:0000256" key="1">
    <source>
        <dbReference type="SAM" id="Phobius"/>
    </source>
</evidence>
<dbReference type="EMBL" id="JBHTIK010000002">
    <property type="protein sequence ID" value="MFD0847934.1"/>
    <property type="molecule type" value="Genomic_DNA"/>
</dbReference>
<feature type="transmembrane region" description="Helical" evidence="1">
    <location>
        <begin position="200"/>
        <end position="221"/>
    </location>
</feature>
<keyword evidence="3" id="KW-1185">Reference proteome</keyword>
<reference evidence="3" key="1">
    <citation type="journal article" date="2019" name="Int. J. Syst. Evol. Microbiol.">
        <title>The Global Catalogue of Microorganisms (GCM) 10K type strain sequencing project: providing services to taxonomists for standard genome sequencing and annotation.</title>
        <authorList>
            <consortium name="The Broad Institute Genomics Platform"/>
            <consortium name="The Broad Institute Genome Sequencing Center for Infectious Disease"/>
            <person name="Wu L."/>
            <person name="Ma J."/>
        </authorList>
    </citation>
    <scope>NUCLEOTIDE SEQUENCE [LARGE SCALE GENOMIC DNA]</scope>
    <source>
        <strain evidence="3">CCUG 52537</strain>
    </source>
</reference>
<evidence type="ECO:0000313" key="3">
    <source>
        <dbReference type="Proteomes" id="UP001597124"/>
    </source>
</evidence>